<keyword evidence="3" id="KW-1185">Reference proteome</keyword>
<accession>A0A2P0VP57</accession>
<evidence type="ECO:0000313" key="2">
    <source>
        <dbReference type="EMBL" id="AUF82650.1"/>
    </source>
</evidence>
<gene>
    <name evidence="2" type="ORF">TetV_568</name>
</gene>
<dbReference type="Gene3D" id="3.30.2010.10">
    <property type="entry name" value="Metalloproteases ('zincins'), catalytic domain"/>
    <property type="match status" value="1"/>
</dbReference>
<evidence type="ECO:0000313" key="3">
    <source>
        <dbReference type="Proteomes" id="UP000244773"/>
    </source>
</evidence>
<dbReference type="InterPro" id="IPR013536">
    <property type="entry name" value="WLM_dom"/>
</dbReference>
<dbReference type="Proteomes" id="UP000244773">
    <property type="component" value="Segment"/>
</dbReference>
<protein>
    <submittedName>
        <fullName evidence="2">WLM domain-containing protein</fullName>
    </submittedName>
</protein>
<sequence>MTFYDAFAVSMALVVVGTYLMNRWRDVEYVVSDIDNQTYLVRKAEDSLQAANMLARLNDKVQRLIRHLIQKYPNDDRTLLLDERYNPKALSEGTEEVGYTSYSINKGERIVMCLRSRDVKSSIEKENTLMYVLIHELAHLATPEVGHTKQFWRNFKFLIHEAVELGIYVDKDYSKKPVSYCGIKIDSSSITQNPQKSEL</sequence>
<reference evidence="2" key="1">
    <citation type="journal article" date="2018" name="Virology">
        <title>A giant virus infecting green algae encodes key fermentation genes.</title>
        <authorList>
            <person name="Schvarcz C.R."/>
            <person name="Steward G.F."/>
        </authorList>
    </citation>
    <scope>NUCLEOTIDE SEQUENCE [LARGE SCALE GENOMIC DNA]</scope>
</reference>
<proteinExistence type="predicted"/>
<dbReference type="Pfam" id="PF08325">
    <property type="entry name" value="WLM"/>
    <property type="match status" value="1"/>
</dbReference>
<evidence type="ECO:0000259" key="1">
    <source>
        <dbReference type="Pfam" id="PF08325"/>
    </source>
</evidence>
<organism evidence="2">
    <name type="scientific">Tetraselmis virus 1</name>
    <dbReference type="NCBI Taxonomy" id="2060617"/>
    <lineage>
        <taxon>Viruses</taxon>
        <taxon>Varidnaviria</taxon>
        <taxon>Bamfordvirae</taxon>
        <taxon>Nucleocytoviricota</taxon>
        <taxon>Megaviricetes</taxon>
        <taxon>Imitervirales</taxon>
        <taxon>Allomimiviridae</taxon>
        <taxon>Oceanusvirus</taxon>
        <taxon>Oceanusvirus kaneohense</taxon>
    </lineage>
</organism>
<dbReference type="EMBL" id="KY322437">
    <property type="protein sequence ID" value="AUF82650.1"/>
    <property type="molecule type" value="Genomic_DNA"/>
</dbReference>
<name>A0A2P0VP57_9VIRU</name>
<feature type="domain" description="WLM" evidence="1">
    <location>
        <begin position="101"/>
        <end position="167"/>
    </location>
</feature>